<feature type="site" description="Histone H3K4me3 binding" evidence="8">
    <location>
        <position position="184"/>
    </location>
</feature>
<sequence>MLEQFLSELSTLPKDLAKNLSGIRKYDKECQKRSAEIDQKLRIFVDSCQKMTKNSAVSFNKEIMALFDEIERLSNEKIRLASDTYELVDKHIRHLDNESVKLQALIKQRHPDVAAQPMTSVTAGNNDEVQDRKRKWISGRRSKKKIKDDIWAQKDKVLTTTPLASLMEESPVMEMPVDPDEPTYCTCQQVSHGQMIMCDNKQCAIEWFHFQCVGLTEAPKGKWFCERCSEQRKRKSSTVSR</sequence>
<evidence type="ECO:0000256" key="11">
    <source>
        <dbReference type="RuleBase" id="RU361213"/>
    </source>
</evidence>
<keyword evidence="6 11" id="KW-0156">Chromatin regulator</keyword>
<comment type="subcellular location">
    <subcellularLocation>
        <location evidence="1 11">Nucleus</location>
    </subcellularLocation>
</comment>
<keyword evidence="4 10" id="KW-0863">Zinc-finger</keyword>
<feature type="binding site" evidence="9">
    <location>
        <position position="203"/>
    </location>
    <ligand>
        <name>Zn(2+)</name>
        <dbReference type="ChEBI" id="CHEBI:29105"/>
        <label>2</label>
    </ligand>
</feature>
<feature type="binding site" evidence="9">
    <location>
        <position position="185"/>
    </location>
    <ligand>
        <name>Zn(2+)</name>
        <dbReference type="ChEBI" id="CHEBI:29105"/>
        <label>1</label>
    </ligand>
</feature>
<dbReference type="InterPro" id="IPR013083">
    <property type="entry name" value="Znf_RING/FYVE/PHD"/>
</dbReference>
<dbReference type="InterPro" id="IPR019786">
    <property type="entry name" value="Zinc_finger_PHD-type_CS"/>
</dbReference>
<dbReference type="WBParaSite" id="TCLT_0000729201-mRNA-1">
    <property type="protein sequence ID" value="TCLT_0000729201-mRNA-1"/>
    <property type="gene ID" value="TCLT_0000729201"/>
</dbReference>
<feature type="binding site" evidence="9">
    <location>
        <position position="225"/>
    </location>
    <ligand>
        <name>Zn(2+)</name>
        <dbReference type="ChEBI" id="CHEBI:29105"/>
        <label>2</label>
    </ligand>
</feature>
<dbReference type="SUPFAM" id="SSF57903">
    <property type="entry name" value="FYVE/PHD zinc finger"/>
    <property type="match status" value="1"/>
</dbReference>
<dbReference type="GO" id="GO:0006325">
    <property type="term" value="P:chromatin organization"/>
    <property type="evidence" value="ECO:0007669"/>
    <property type="project" value="UniProtKB-KW"/>
</dbReference>
<dbReference type="PANTHER" id="PTHR10333">
    <property type="entry name" value="INHIBITOR OF GROWTH PROTEIN"/>
    <property type="match status" value="1"/>
</dbReference>
<dbReference type="STRING" id="103827.A0A0N5D309"/>
<comment type="similarity">
    <text evidence="2 11">Belongs to the ING family.</text>
</comment>
<evidence type="ECO:0000256" key="1">
    <source>
        <dbReference type="ARBA" id="ARBA00004123"/>
    </source>
</evidence>
<dbReference type="EMBL" id="UYYF01004492">
    <property type="protein sequence ID" value="VDN04721.1"/>
    <property type="molecule type" value="Genomic_DNA"/>
</dbReference>
<feature type="domain" description="PHD-type" evidence="12">
    <location>
        <begin position="182"/>
        <end position="231"/>
    </location>
</feature>
<keyword evidence="3 9" id="KW-0479">Metal-binding</keyword>
<comment type="function">
    <text evidence="11">Component of an histone acetyltransferase complex.</text>
</comment>
<evidence type="ECO:0000256" key="8">
    <source>
        <dbReference type="PIRSR" id="PIRSR628651-50"/>
    </source>
</evidence>
<feature type="binding site" evidence="9">
    <location>
        <position position="198"/>
    </location>
    <ligand>
        <name>Zn(2+)</name>
        <dbReference type="ChEBI" id="CHEBI:29105"/>
        <label>2</label>
    </ligand>
</feature>
<feature type="binding site" evidence="9">
    <location>
        <position position="209"/>
    </location>
    <ligand>
        <name>Zn(2+)</name>
        <dbReference type="ChEBI" id="CHEBI:29105"/>
        <label>1</label>
    </ligand>
</feature>
<feature type="site" description="Histone H3K4me3 binding" evidence="8">
    <location>
        <position position="195"/>
    </location>
</feature>
<evidence type="ECO:0000313" key="14">
    <source>
        <dbReference type="Proteomes" id="UP000276776"/>
    </source>
</evidence>
<evidence type="ECO:0000256" key="7">
    <source>
        <dbReference type="ARBA" id="ARBA00023242"/>
    </source>
</evidence>
<dbReference type="OrthoDB" id="5411773at2759"/>
<dbReference type="GO" id="GO:0008270">
    <property type="term" value="F:zinc ion binding"/>
    <property type="evidence" value="ECO:0007669"/>
    <property type="project" value="UniProtKB-KW"/>
</dbReference>
<dbReference type="InterPro" id="IPR028651">
    <property type="entry name" value="ING_fam"/>
</dbReference>
<evidence type="ECO:0000259" key="12">
    <source>
        <dbReference type="PROSITE" id="PS50016"/>
    </source>
</evidence>
<organism evidence="15">
    <name type="scientific">Thelazia callipaeda</name>
    <name type="common">Oriental eyeworm</name>
    <name type="synonym">Parasitic nematode</name>
    <dbReference type="NCBI Taxonomy" id="103827"/>
    <lineage>
        <taxon>Eukaryota</taxon>
        <taxon>Metazoa</taxon>
        <taxon>Ecdysozoa</taxon>
        <taxon>Nematoda</taxon>
        <taxon>Chromadorea</taxon>
        <taxon>Rhabditida</taxon>
        <taxon>Spirurina</taxon>
        <taxon>Spiruromorpha</taxon>
        <taxon>Thelazioidea</taxon>
        <taxon>Thelaziidae</taxon>
        <taxon>Thelazia</taxon>
    </lineage>
</organism>
<proteinExistence type="inferred from homology"/>
<feature type="binding site" evidence="9">
    <location>
        <position position="187"/>
    </location>
    <ligand>
        <name>Zn(2+)</name>
        <dbReference type="ChEBI" id="CHEBI:29105"/>
        <label>1</label>
    </ligand>
</feature>
<dbReference type="FunFam" id="3.30.40.10:FF:000016">
    <property type="entry name" value="Inhibitor of growth protein"/>
    <property type="match status" value="1"/>
</dbReference>
<comment type="subunit">
    <text evidence="11">Component of an histone acetyltransferase complex. Interacts with H3K4me3 and to a lesser extent with H3K4me2.</text>
</comment>
<dbReference type="Gene3D" id="3.30.40.10">
    <property type="entry name" value="Zinc/RING finger domain, C3HC4 (zinc finger)"/>
    <property type="match status" value="1"/>
</dbReference>
<dbReference type="InterPro" id="IPR024610">
    <property type="entry name" value="ING_N_histone-binding"/>
</dbReference>
<accession>A0A0N5D309</accession>
<dbReference type="OMA" id="PIYITPQ"/>
<dbReference type="InterPro" id="IPR011011">
    <property type="entry name" value="Znf_FYVE_PHD"/>
</dbReference>
<name>A0A0N5D309_THECL</name>
<dbReference type="InterPro" id="IPR019787">
    <property type="entry name" value="Znf_PHD-finger"/>
</dbReference>
<dbReference type="PROSITE" id="PS50016">
    <property type="entry name" value="ZF_PHD_2"/>
    <property type="match status" value="1"/>
</dbReference>
<feature type="binding site" evidence="9">
    <location>
        <position position="228"/>
    </location>
    <ligand>
        <name>Zn(2+)</name>
        <dbReference type="ChEBI" id="CHEBI:29105"/>
        <label>2</label>
    </ligand>
</feature>
<dbReference type="Pfam" id="PF12998">
    <property type="entry name" value="ING"/>
    <property type="match status" value="1"/>
</dbReference>
<gene>
    <name evidence="13" type="ORF">TCLT_LOCUS7281</name>
</gene>
<evidence type="ECO:0000256" key="10">
    <source>
        <dbReference type="PROSITE-ProRule" id="PRU00146"/>
    </source>
</evidence>
<evidence type="ECO:0000313" key="13">
    <source>
        <dbReference type="EMBL" id="VDN04721.1"/>
    </source>
</evidence>
<evidence type="ECO:0000256" key="4">
    <source>
        <dbReference type="ARBA" id="ARBA00022771"/>
    </source>
</evidence>
<dbReference type="InterPro" id="IPR059153">
    <property type="entry name" value="NSD_PHD-1st"/>
</dbReference>
<keyword evidence="5 9" id="KW-0862">Zinc</keyword>
<keyword evidence="7 11" id="KW-0539">Nucleus</keyword>
<dbReference type="GO" id="GO:0005634">
    <property type="term" value="C:nucleus"/>
    <property type="evidence" value="ECO:0007669"/>
    <property type="project" value="UniProtKB-SubCell"/>
</dbReference>
<dbReference type="SMART" id="SM01408">
    <property type="entry name" value="ING"/>
    <property type="match status" value="1"/>
</dbReference>
<reference evidence="13 14" key="2">
    <citation type="submission" date="2018-11" db="EMBL/GenBank/DDBJ databases">
        <authorList>
            <consortium name="Pathogen Informatics"/>
        </authorList>
    </citation>
    <scope>NUCLEOTIDE SEQUENCE [LARGE SCALE GENOMIC DNA]</scope>
</reference>
<feature type="site" description="Histone H3K4me3 binding" evidence="8">
    <location>
        <position position="207"/>
    </location>
</feature>
<dbReference type="Proteomes" id="UP000276776">
    <property type="component" value="Unassembled WGS sequence"/>
</dbReference>
<reference evidence="15" key="1">
    <citation type="submission" date="2017-02" db="UniProtKB">
        <authorList>
            <consortium name="WormBaseParasite"/>
        </authorList>
    </citation>
    <scope>IDENTIFICATION</scope>
</reference>
<dbReference type="InterPro" id="IPR001965">
    <property type="entry name" value="Znf_PHD"/>
</dbReference>
<dbReference type="AlphaFoldDB" id="A0A0N5D309"/>
<feature type="binding site" evidence="9">
    <location>
        <position position="212"/>
    </location>
    <ligand>
        <name>Zn(2+)</name>
        <dbReference type="ChEBI" id="CHEBI:29105"/>
        <label>1</label>
    </ligand>
</feature>
<dbReference type="Gene3D" id="6.10.140.1740">
    <property type="match status" value="1"/>
</dbReference>
<comment type="domain">
    <text evidence="11">The PHD-type zinc finger mediates the binding to H3K4me3.</text>
</comment>
<dbReference type="CDD" id="cd15505">
    <property type="entry name" value="PHD_ING"/>
    <property type="match status" value="1"/>
</dbReference>
<evidence type="ECO:0000313" key="15">
    <source>
        <dbReference type="WBParaSite" id="TCLT_0000729201-mRNA-1"/>
    </source>
</evidence>
<keyword evidence="14" id="KW-1185">Reference proteome</keyword>
<dbReference type="SMART" id="SM00249">
    <property type="entry name" value="PHD"/>
    <property type="match status" value="1"/>
</dbReference>
<evidence type="ECO:0000256" key="5">
    <source>
        <dbReference type="ARBA" id="ARBA00022833"/>
    </source>
</evidence>
<dbReference type="Pfam" id="PF23011">
    <property type="entry name" value="PHD-1st_NSD"/>
    <property type="match status" value="1"/>
</dbReference>
<evidence type="ECO:0000256" key="9">
    <source>
        <dbReference type="PIRSR" id="PIRSR628651-51"/>
    </source>
</evidence>
<evidence type="ECO:0000256" key="6">
    <source>
        <dbReference type="ARBA" id="ARBA00022853"/>
    </source>
</evidence>
<dbReference type="PROSITE" id="PS01359">
    <property type="entry name" value="ZF_PHD_1"/>
    <property type="match status" value="1"/>
</dbReference>
<dbReference type="CDD" id="cd16859">
    <property type="entry name" value="ING_ING4_5"/>
    <property type="match status" value="1"/>
</dbReference>
<evidence type="ECO:0000256" key="2">
    <source>
        <dbReference type="ARBA" id="ARBA00010210"/>
    </source>
</evidence>
<feature type="site" description="Histone H3K4me3 binding" evidence="8">
    <location>
        <position position="199"/>
    </location>
</feature>
<evidence type="ECO:0000256" key="3">
    <source>
        <dbReference type="ARBA" id="ARBA00022723"/>
    </source>
</evidence>
<protein>
    <recommendedName>
        <fullName evidence="11">Inhibitor of growth protein</fullName>
    </recommendedName>
</protein>